<evidence type="ECO:0000313" key="1">
    <source>
        <dbReference type="EMBL" id="EOL50363.1"/>
    </source>
</evidence>
<reference evidence="1 2" key="1">
    <citation type="submission" date="2013-02" db="EMBL/GenBank/DDBJ databases">
        <title>The Genome Sequence of Enterococcus caccae BAA-1240.</title>
        <authorList>
            <consortium name="The Broad Institute Genome Sequencing Platform"/>
            <consortium name="The Broad Institute Genome Sequencing Center for Infectious Disease"/>
            <person name="Earl A.M."/>
            <person name="Gilmore M.S."/>
            <person name="Lebreton F."/>
            <person name="Walker B."/>
            <person name="Young S.K."/>
            <person name="Zeng Q."/>
            <person name="Gargeya S."/>
            <person name="Fitzgerald M."/>
            <person name="Haas B."/>
            <person name="Abouelleil A."/>
            <person name="Alvarado L."/>
            <person name="Arachchi H.M."/>
            <person name="Berlin A.M."/>
            <person name="Chapman S.B."/>
            <person name="Dewar J."/>
            <person name="Goldberg J."/>
            <person name="Griggs A."/>
            <person name="Gujja S."/>
            <person name="Hansen M."/>
            <person name="Howarth C."/>
            <person name="Imamovic A."/>
            <person name="Larimer J."/>
            <person name="McCowan C."/>
            <person name="Murphy C."/>
            <person name="Neiman D."/>
            <person name="Pearson M."/>
            <person name="Priest M."/>
            <person name="Roberts A."/>
            <person name="Saif S."/>
            <person name="Shea T."/>
            <person name="Sisk P."/>
            <person name="Sykes S."/>
            <person name="Wortman J."/>
            <person name="Nusbaum C."/>
            <person name="Birren B."/>
        </authorList>
    </citation>
    <scope>NUCLEOTIDE SEQUENCE [LARGE SCALE GENOMIC DNA]</scope>
    <source>
        <strain evidence="1 2">ATCC BAA-1240</strain>
    </source>
</reference>
<dbReference type="AlphaFoldDB" id="R3UA95"/>
<comment type="caution">
    <text evidence="1">The sequence shown here is derived from an EMBL/GenBank/DDBJ whole genome shotgun (WGS) entry which is preliminary data.</text>
</comment>
<protein>
    <submittedName>
        <fullName evidence="1">Uncharacterized protein</fullName>
    </submittedName>
</protein>
<dbReference type="Proteomes" id="UP000013840">
    <property type="component" value="Unassembled WGS sequence"/>
</dbReference>
<evidence type="ECO:0000313" key="2">
    <source>
        <dbReference type="Proteomes" id="UP000013840"/>
    </source>
</evidence>
<name>R3UA95_9ENTE</name>
<proteinExistence type="predicted"/>
<accession>R3UA95</accession>
<gene>
    <name evidence="1" type="ORF">UC7_00356</name>
</gene>
<keyword evidence="2" id="KW-1185">Reference proteome</keyword>
<organism evidence="1 2">
    <name type="scientific">Enterococcus caccae ATCC BAA-1240</name>
    <dbReference type="NCBI Taxonomy" id="1158612"/>
    <lineage>
        <taxon>Bacteria</taxon>
        <taxon>Bacillati</taxon>
        <taxon>Bacillota</taxon>
        <taxon>Bacilli</taxon>
        <taxon>Lactobacillales</taxon>
        <taxon>Enterococcaceae</taxon>
        <taxon>Enterococcus</taxon>
    </lineage>
</organism>
<dbReference type="EMBL" id="AJAU01000005">
    <property type="protein sequence ID" value="EOL50363.1"/>
    <property type="molecule type" value="Genomic_DNA"/>
</dbReference>
<feature type="non-terminal residue" evidence="1">
    <location>
        <position position="22"/>
    </location>
</feature>
<sequence>MAFQIELNEQELSVQGVQFQTK</sequence>